<evidence type="ECO:0000256" key="2">
    <source>
        <dbReference type="ARBA" id="ARBA00006278"/>
    </source>
</evidence>
<proteinExistence type="inferred from homology"/>
<dbReference type="eggNOG" id="KOG0039">
    <property type="taxonomic scope" value="Eukaryota"/>
</dbReference>
<dbReference type="SFLD" id="SFLDG01168">
    <property type="entry name" value="Ferric_reductase_subgroup_(FRE"/>
    <property type="match status" value="1"/>
</dbReference>
<dbReference type="InterPro" id="IPR017927">
    <property type="entry name" value="FAD-bd_FR_type"/>
</dbReference>
<evidence type="ECO:0000256" key="13">
    <source>
        <dbReference type="ARBA" id="ARBA00048483"/>
    </source>
</evidence>
<evidence type="ECO:0000256" key="3">
    <source>
        <dbReference type="ARBA" id="ARBA00012668"/>
    </source>
</evidence>
<feature type="transmembrane region" description="Helical" evidence="15">
    <location>
        <begin position="178"/>
        <end position="201"/>
    </location>
</feature>
<sequence length="1194" mass="135451">MDIFKRHGDHGHEEKKHGHGHQTEDGARQHFLACLYWYVLATLLIIASISHLVSLFVAKQRLKRRDLGASSDTAISTIERLIDTPKNLTSKLIGHPAWSATLPLRKTIVVVAYASFIAFLITYKSIKHDGTFHERIAFRAAWITATQTSLPFLLAVRVNPIGLLLGTSYERINWFHRWASRVFFASATIHGGFFTYEWLVANFFWTEIKTVKMVLPGIAAWFILAWTVVSTIPFFRRIKYELFVMQHIISIVLLLVFLVLHVPDHHLFSIWCAVGVFAYDVVTRSANPIWRNLRLRVSANPSVRYTHDAQVEAVDSELTVMTVRNVGFKWIPGQHVLIWSPTFRWETPHPFTITNIPDLQTKTQDLQLTIKTKTGLTRDLNDWARRTGLRGDTGGLRVMVTGPFGAVPNWKQYENLVLVAASTGGSFTTPILEDLLSSQSPGCIHTISALYIVRHTAHAKVYLQRITRLLSRAKEMGISTKIQVAVTRGPNTVSEAVLQDESRERLIDPETARGPSVELERFSIDSARSSESAKENQLLKEEVDMDLDGAYASVIEHTDGRPEIATFVRTAVGDVPGNVAVAVCGGEAIERAVKMSVASLRRRNGIDAGDTLFNLETTPSKGNILSLTMNNAFDAKNSCFVYTWNNTVFNDYAPAPPGYKIFNSKFQVYNFHQAHTTTSSSHNYTTSLSMCYFTIYHFTRCHTQRRVIINPVTGATAYHPFELPPPCHHRSNERLRLPKDPNATVPCPVHGPCCQAGQVLVCEGRDDPKARCKGWQANHRILEPEMLELFDSNLHPITSNDWRIMSINSDEFAYEGDIRREFFDAGAKMWELWNRGQEIIDNISQSQSHPFGAKIEREDVLDHGECYWNWLVARKELLQLTEAWEDLASVGCMEVCPSKLLAVHPWMKYAFHGWNERQPVDFPQFRGIPFRFVKNLERQRDILRWHPYYARRDMPSTPNLVESLWKSPTITQIHNPELPHQLGKEGMGWPAEWKGIYDVAARRDSLPLRKYAEPSNLYSMQGSVDSAPAQPEPQPEKQYGPRYESESKPQPGLQLVQPNGPQCTSESEPNYDDGYVSLSTHSSGPRTPPWAIPYGQEPKKIKWGPVNWDQAATFVESAPVSPRTVRSRPVLSLACVYNEESLSKFKHFVPREGIFDLKPVSDSESDSEEVRRSKRRSEDDGEAVTRPVKKYRTA</sequence>
<dbReference type="InterPro" id="IPR013112">
    <property type="entry name" value="FAD-bd_8"/>
</dbReference>
<evidence type="ECO:0000313" key="18">
    <source>
        <dbReference type="Proteomes" id="UP000007978"/>
    </source>
</evidence>
<feature type="region of interest" description="Disordered" evidence="14">
    <location>
        <begin position="1157"/>
        <end position="1194"/>
    </location>
</feature>
<dbReference type="GeneID" id="20368157"/>
<keyword evidence="5" id="KW-1003">Cell membrane</keyword>
<evidence type="ECO:0000256" key="11">
    <source>
        <dbReference type="ARBA" id="ARBA00023136"/>
    </source>
</evidence>
<dbReference type="Pfam" id="PF08030">
    <property type="entry name" value="NAD_binding_6"/>
    <property type="match status" value="1"/>
</dbReference>
<feature type="region of interest" description="Disordered" evidence="14">
    <location>
        <begin position="1"/>
        <end position="23"/>
    </location>
</feature>
<dbReference type="Gene3D" id="3.40.50.80">
    <property type="entry name" value="Nucleotide-binding domain of ferredoxin-NADP reductase (FNR) module"/>
    <property type="match status" value="1"/>
</dbReference>
<feature type="transmembrane region" description="Helical" evidence="15">
    <location>
        <begin position="138"/>
        <end position="158"/>
    </location>
</feature>
<dbReference type="PROSITE" id="PS51384">
    <property type="entry name" value="FAD_FR"/>
    <property type="match status" value="1"/>
</dbReference>
<keyword evidence="6 15" id="KW-0812">Transmembrane</keyword>
<dbReference type="InterPro" id="IPR013121">
    <property type="entry name" value="Fe_red_NAD-bd_6"/>
</dbReference>
<evidence type="ECO:0000256" key="14">
    <source>
        <dbReference type="SAM" id="MobiDB-lite"/>
    </source>
</evidence>
<dbReference type="SFLD" id="SFLDS00052">
    <property type="entry name" value="Ferric_Reductase_Domain"/>
    <property type="match status" value="1"/>
</dbReference>
<comment type="catalytic activity">
    <reaction evidence="13">
        <text>2 a Fe(II)-siderophore + NADP(+) + H(+) = 2 a Fe(III)-siderophore + NADPH</text>
        <dbReference type="Rhea" id="RHEA:28795"/>
        <dbReference type="Rhea" id="RHEA-COMP:11342"/>
        <dbReference type="Rhea" id="RHEA-COMP:11344"/>
        <dbReference type="ChEBI" id="CHEBI:15378"/>
        <dbReference type="ChEBI" id="CHEBI:29033"/>
        <dbReference type="ChEBI" id="CHEBI:29034"/>
        <dbReference type="ChEBI" id="CHEBI:57783"/>
        <dbReference type="ChEBI" id="CHEBI:58349"/>
        <dbReference type="EC" id="1.16.1.9"/>
    </reaction>
</comment>
<dbReference type="SUPFAM" id="SSF63380">
    <property type="entry name" value="Riboflavin synthase domain-like"/>
    <property type="match status" value="1"/>
</dbReference>
<comment type="caution">
    <text evidence="17">The sequence shown here is derived from an EMBL/GenBank/DDBJ whole genome shotgun (WGS) entry which is preliminary data.</text>
</comment>
<dbReference type="InterPro" id="IPR051410">
    <property type="entry name" value="Ferric/Cupric_Reductase"/>
</dbReference>
<evidence type="ECO:0000256" key="5">
    <source>
        <dbReference type="ARBA" id="ARBA00022475"/>
    </source>
</evidence>
<dbReference type="GO" id="GO:0005886">
    <property type="term" value="C:plasma membrane"/>
    <property type="evidence" value="ECO:0007669"/>
    <property type="project" value="UniProtKB-SubCell"/>
</dbReference>
<dbReference type="GO" id="GO:0006879">
    <property type="term" value="P:intracellular iron ion homeostasis"/>
    <property type="evidence" value="ECO:0007669"/>
    <property type="project" value="TreeGrafter"/>
</dbReference>
<reference evidence="17 18" key="1">
    <citation type="journal article" date="2012" name="PLoS Pathog.">
        <title>Comparative pathogenomics reveals horizontally acquired novel virulence genes in fungi infecting cereal hosts.</title>
        <authorList>
            <person name="Gardiner D.M."/>
            <person name="McDonald M.C."/>
            <person name="Covarelli L."/>
            <person name="Solomon P.S."/>
            <person name="Rusu A.G."/>
            <person name="Marshall M."/>
            <person name="Kazan K."/>
            <person name="Chakraborty S."/>
            <person name="McDonald B.A."/>
            <person name="Manners J.M."/>
        </authorList>
    </citation>
    <scope>NUCLEOTIDE SEQUENCE [LARGE SCALE GENOMIC DNA]</scope>
    <source>
        <strain evidence="17 18">CS3096</strain>
    </source>
</reference>
<keyword evidence="10" id="KW-0406">Ion transport</keyword>
<keyword evidence="11 15" id="KW-0472">Membrane</keyword>
<dbReference type="GO" id="GO:0015677">
    <property type="term" value="P:copper ion import"/>
    <property type="evidence" value="ECO:0007669"/>
    <property type="project" value="TreeGrafter"/>
</dbReference>
<feature type="compositionally biased region" description="Polar residues" evidence="14">
    <location>
        <begin position="1056"/>
        <end position="1068"/>
    </location>
</feature>
<dbReference type="GO" id="GO:0006826">
    <property type="term" value="P:iron ion transport"/>
    <property type="evidence" value="ECO:0007669"/>
    <property type="project" value="UniProtKB-ARBA"/>
</dbReference>
<evidence type="ECO:0000256" key="6">
    <source>
        <dbReference type="ARBA" id="ARBA00022692"/>
    </source>
</evidence>
<dbReference type="GO" id="GO:0052851">
    <property type="term" value="F:ferric-chelate reductase (NADPH) activity"/>
    <property type="evidence" value="ECO:0007669"/>
    <property type="project" value="UniProtKB-EC"/>
</dbReference>
<feature type="transmembrane region" description="Helical" evidence="15">
    <location>
        <begin position="242"/>
        <end position="262"/>
    </location>
</feature>
<gene>
    <name evidence="17" type="ORF">FPSE_09540</name>
</gene>
<evidence type="ECO:0000256" key="9">
    <source>
        <dbReference type="ARBA" id="ARBA00023002"/>
    </source>
</evidence>
<keyword evidence="9" id="KW-0560">Oxidoreductase</keyword>
<evidence type="ECO:0000256" key="7">
    <source>
        <dbReference type="ARBA" id="ARBA00022982"/>
    </source>
</evidence>
<feature type="region of interest" description="Disordered" evidence="14">
    <location>
        <begin position="1019"/>
        <end position="1073"/>
    </location>
</feature>
<dbReference type="Pfam" id="PF01794">
    <property type="entry name" value="Ferric_reduct"/>
    <property type="match status" value="1"/>
</dbReference>
<dbReference type="InterPro" id="IPR013130">
    <property type="entry name" value="Fe3_Rdtase_TM_dom"/>
</dbReference>
<keyword evidence="4" id="KW-0813">Transport</keyword>
<dbReference type="OrthoDB" id="3944240at2759"/>
<accession>K3VD45</accession>
<evidence type="ECO:0000256" key="8">
    <source>
        <dbReference type="ARBA" id="ARBA00022989"/>
    </source>
</evidence>
<dbReference type="RefSeq" id="XP_009260932.1">
    <property type="nucleotide sequence ID" value="XM_009262657.1"/>
</dbReference>
<evidence type="ECO:0000313" key="17">
    <source>
        <dbReference type="EMBL" id="EKJ70323.1"/>
    </source>
</evidence>
<evidence type="ECO:0000256" key="1">
    <source>
        <dbReference type="ARBA" id="ARBA00004651"/>
    </source>
</evidence>
<dbReference type="HOGENOM" id="CLU_271475_0_0_1"/>
<dbReference type="EC" id="1.16.1.9" evidence="3"/>
<dbReference type="KEGG" id="fpu:FPSE_09540"/>
<dbReference type="InterPro" id="IPR039261">
    <property type="entry name" value="FNR_nucleotide-bd"/>
</dbReference>
<dbReference type="Proteomes" id="UP000007978">
    <property type="component" value="Chromosome 2"/>
</dbReference>
<feature type="domain" description="FAD-binding FR-type" evidence="16">
    <location>
        <begin position="269"/>
        <end position="410"/>
    </location>
</feature>
<evidence type="ECO:0000256" key="12">
    <source>
        <dbReference type="ARBA" id="ARBA00023180"/>
    </source>
</evidence>
<keyword evidence="18" id="KW-1185">Reference proteome</keyword>
<feature type="transmembrane region" description="Helical" evidence="15">
    <location>
        <begin position="35"/>
        <end position="58"/>
    </location>
</feature>
<feature type="transmembrane region" description="Helical" evidence="15">
    <location>
        <begin position="213"/>
        <end position="235"/>
    </location>
</feature>
<dbReference type="Pfam" id="PF08022">
    <property type="entry name" value="FAD_binding_8"/>
    <property type="match status" value="1"/>
</dbReference>
<dbReference type="EMBL" id="AFNW01000311">
    <property type="protein sequence ID" value="EKJ70323.1"/>
    <property type="molecule type" value="Genomic_DNA"/>
</dbReference>
<organism evidence="17 18">
    <name type="scientific">Fusarium pseudograminearum (strain CS3096)</name>
    <name type="common">Wheat and barley crown-rot fungus</name>
    <dbReference type="NCBI Taxonomy" id="1028729"/>
    <lineage>
        <taxon>Eukaryota</taxon>
        <taxon>Fungi</taxon>
        <taxon>Dikarya</taxon>
        <taxon>Ascomycota</taxon>
        <taxon>Pezizomycotina</taxon>
        <taxon>Sordariomycetes</taxon>
        <taxon>Hypocreomycetidae</taxon>
        <taxon>Hypocreales</taxon>
        <taxon>Nectriaceae</taxon>
        <taxon>Fusarium</taxon>
    </lineage>
</organism>
<evidence type="ECO:0000256" key="15">
    <source>
        <dbReference type="SAM" id="Phobius"/>
    </source>
</evidence>
<dbReference type="InterPro" id="IPR017938">
    <property type="entry name" value="Riboflavin_synthase-like_b-brl"/>
</dbReference>
<name>K3VD45_FUSPC</name>
<keyword evidence="8 15" id="KW-1133">Transmembrane helix</keyword>
<dbReference type="AlphaFoldDB" id="K3VD45"/>
<dbReference type="PANTHER" id="PTHR32361:SF9">
    <property type="entry name" value="FERRIC REDUCTASE TRANSMEMBRANE COMPONENT 3-RELATED"/>
    <property type="match status" value="1"/>
</dbReference>
<evidence type="ECO:0000256" key="10">
    <source>
        <dbReference type="ARBA" id="ARBA00023065"/>
    </source>
</evidence>
<evidence type="ECO:0000256" key="4">
    <source>
        <dbReference type="ARBA" id="ARBA00022448"/>
    </source>
</evidence>
<keyword evidence="12" id="KW-0325">Glycoprotein</keyword>
<comment type="subcellular location">
    <subcellularLocation>
        <location evidence="1">Cell membrane</location>
        <topology evidence="1">Multi-pass membrane protein</topology>
    </subcellularLocation>
</comment>
<evidence type="ECO:0000259" key="16">
    <source>
        <dbReference type="PROSITE" id="PS51384"/>
    </source>
</evidence>
<keyword evidence="7" id="KW-0249">Electron transport</keyword>
<dbReference type="CDD" id="cd06186">
    <property type="entry name" value="NOX_Duox_like_FAD_NADP"/>
    <property type="match status" value="1"/>
</dbReference>
<feature type="transmembrane region" description="Helical" evidence="15">
    <location>
        <begin position="108"/>
        <end position="126"/>
    </location>
</feature>
<protein>
    <recommendedName>
        <fullName evidence="3">ferric-chelate reductase (NADPH)</fullName>
        <ecNumber evidence="3">1.16.1.9</ecNumber>
    </recommendedName>
</protein>
<dbReference type="PANTHER" id="PTHR32361">
    <property type="entry name" value="FERRIC/CUPRIC REDUCTASE TRANSMEMBRANE COMPONENT"/>
    <property type="match status" value="1"/>
</dbReference>
<comment type="similarity">
    <text evidence="2">Belongs to the ferric reductase (FRE) family.</text>
</comment>